<keyword evidence="3" id="KW-1185">Reference proteome</keyword>
<evidence type="ECO:0000259" key="1">
    <source>
        <dbReference type="Pfam" id="PF01872"/>
    </source>
</evidence>
<dbReference type="OrthoDB" id="3192019at2759"/>
<feature type="domain" description="Bacterial bifunctional deaminase-reductase C-terminal" evidence="1">
    <location>
        <begin position="60"/>
        <end position="128"/>
    </location>
</feature>
<dbReference type="GO" id="GO:0008703">
    <property type="term" value="F:5-amino-6-(5-phosphoribosylamino)uracil reductase activity"/>
    <property type="evidence" value="ECO:0007669"/>
    <property type="project" value="InterPro"/>
</dbReference>
<dbReference type="Pfam" id="PF01872">
    <property type="entry name" value="RibD_C"/>
    <property type="match status" value="1"/>
</dbReference>
<dbReference type="Proteomes" id="UP000186817">
    <property type="component" value="Unassembled WGS sequence"/>
</dbReference>
<evidence type="ECO:0000313" key="2">
    <source>
        <dbReference type="EMBL" id="OLP91042.1"/>
    </source>
</evidence>
<sequence>MDPDCQDDESFIDEKGYFCDTWVGDDCSKAQETWGYSAAGQQAALTRYRASTSKGDRWSVQALAAAGVKDVYVDGGETIRGFIAAGAVKRVILTKIPLTLGEGIPLFTEEQMSKLKEVSSKTLPGGMVQTTYIL</sequence>
<protein>
    <submittedName>
        <fullName evidence="2">Uncharacterized protein YyaP</fullName>
    </submittedName>
</protein>
<comment type="caution">
    <text evidence="2">The sequence shown here is derived from an EMBL/GenBank/DDBJ whole genome shotgun (WGS) entry which is preliminary data.</text>
</comment>
<dbReference type="AlphaFoldDB" id="A0A1Q9D756"/>
<dbReference type="EMBL" id="LSRX01000682">
    <property type="protein sequence ID" value="OLP91042.1"/>
    <property type="molecule type" value="Genomic_DNA"/>
</dbReference>
<organism evidence="2 3">
    <name type="scientific">Symbiodinium microadriaticum</name>
    <name type="common">Dinoflagellate</name>
    <name type="synonym">Zooxanthella microadriatica</name>
    <dbReference type="NCBI Taxonomy" id="2951"/>
    <lineage>
        <taxon>Eukaryota</taxon>
        <taxon>Sar</taxon>
        <taxon>Alveolata</taxon>
        <taxon>Dinophyceae</taxon>
        <taxon>Suessiales</taxon>
        <taxon>Symbiodiniaceae</taxon>
        <taxon>Symbiodinium</taxon>
    </lineage>
</organism>
<gene>
    <name evidence="2" type="primary">yyaP</name>
    <name evidence="2" type="ORF">AK812_SmicGene27325</name>
</gene>
<dbReference type="GO" id="GO:0009231">
    <property type="term" value="P:riboflavin biosynthetic process"/>
    <property type="evidence" value="ECO:0007669"/>
    <property type="project" value="InterPro"/>
</dbReference>
<name>A0A1Q9D756_SYMMI</name>
<proteinExistence type="predicted"/>
<dbReference type="SUPFAM" id="SSF53597">
    <property type="entry name" value="Dihydrofolate reductase-like"/>
    <property type="match status" value="1"/>
</dbReference>
<reference evidence="2 3" key="1">
    <citation type="submission" date="2016-02" db="EMBL/GenBank/DDBJ databases">
        <title>Genome analysis of coral dinoflagellate symbionts highlights evolutionary adaptations to a symbiotic lifestyle.</title>
        <authorList>
            <person name="Aranda M."/>
            <person name="Li Y."/>
            <person name="Liew Y.J."/>
            <person name="Baumgarten S."/>
            <person name="Simakov O."/>
            <person name="Wilson M."/>
            <person name="Piel J."/>
            <person name="Ashoor H."/>
            <person name="Bougouffa S."/>
            <person name="Bajic V.B."/>
            <person name="Ryu T."/>
            <person name="Ravasi T."/>
            <person name="Bayer T."/>
            <person name="Micklem G."/>
            <person name="Kim H."/>
            <person name="Bhak J."/>
            <person name="Lajeunesse T.C."/>
            <person name="Voolstra C.R."/>
        </authorList>
    </citation>
    <scope>NUCLEOTIDE SEQUENCE [LARGE SCALE GENOMIC DNA]</scope>
    <source>
        <strain evidence="2 3">CCMP2467</strain>
    </source>
</reference>
<dbReference type="InterPro" id="IPR002734">
    <property type="entry name" value="RibDG_C"/>
</dbReference>
<accession>A0A1Q9D756</accession>
<evidence type="ECO:0000313" key="3">
    <source>
        <dbReference type="Proteomes" id="UP000186817"/>
    </source>
</evidence>
<dbReference type="Gene3D" id="3.40.430.10">
    <property type="entry name" value="Dihydrofolate Reductase, subunit A"/>
    <property type="match status" value="1"/>
</dbReference>
<dbReference type="InterPro" id="IPR024072">
    <property type="entry name" value="DHFR-like_dom_sf"/>
</dbReference>